<protein>
    <submittedName>
        <fullName evidence="3">Nudix hydrolase 20, chloroplastic</fullName>
    </submittedName>
</protein>
<dbReference type="InterPro" id="IPR031804">
    <property type="entry name" value="DUF4743"/>
</dbReference>
<keyword evidence="3" id="KW-0378">Hydrolase</keyword>
<dbReference type="PANTHER" id="PTHR13622">
    <property type="entry name" value="THIAMIN PYROPHOSPHOKINASE"/>
    <property type="match status" value="1"/>
</dbReference>
<sequence>MLLSCSKKSVSVINIRKKYLSSFHSLRNSSLVKMVVTNTGSVISPSELFHLSDEALIRGSMFSPMMSTSNNSDVLTDAKNGWPHDCKASPLLKLMWRANSFLMQGLQSRHGGSCLPLLVGRLQVGVLRHDVVELLQRYPDVFICSPYAVALSPKFDTPASRTAALDEVLRDIRRGGQTAALRSWRDEKFAVWGHDFVEPLMAVERSAMALLGIRAFGVHLTGFVRNAAGDVAGVWLQKRADNKPTYPGMMDNMVAGGMSDSLTATQVLFKEAEEEASIPAHLIERAKSAGSVSFLTESDRGIHANTEYVFDLELPADFKPSINDGEVQGFALITTEDIMPYLLSPNFKLTSAPVLLDFLIRHGIVNSNTVVDLPQITEMLHTPISFYYRSWPTFPSSSFVGPREGFPTPVDAKYSSEQAPSSSSATYSFSSTSVVPNTSPHLEGGSGPSSVLKNNCSFSIADDDCASMKSEDRDSDADLYQICLDQGT</sequence>
<dbReference type="PROSITE" id="PS51462">
    <property type="entry name" value="NUDIX"/>
    <property type="match status" value="1"/>
</dbReference>
<feature type="domain" description="Nudix hydrolase" evidence="1">
    <location>
        <begin position="211"/>
        <end position="357"/>
    </location>
</feature>
<dbReference type="GeneID" id="108678864"/>
<dbReference type="InterPro" id="IPR015797">
    <property type="entry name" value="NUDIX_hydrolase-like_dom_sf"/>
</dbReference>
<dbReference type="FunFam" id="3.90.79.10:FF:000019">
    <property type="entry name" value="Thiamin pyrophosphokinase, putative"/>
    <property type="match status" value="1"/>
</dbReference>
<dbReference type="Gene3D" id="3.90.79.10">
    <property type="entry name" value="Nucleoside Triphosphate Pyrophosphohydrolase"/>
    <property type="match status" value="1"/>
</dbReference>
<dbReference type="AlphaFoldDB" id="A0A8B7P9V6"/>
<organism evidence="2 3">
    <name type="scientific">Hyalella azteca</name>
    <name type="common">Amphipod</name>
    <dbReference type="NCBI Taxonomy" id="294128"/>
    <lineage>
        <taxon>Eukaryota</taxon>
        <taxon>Metazoa</taxon>
        <taxon>Ecdysozoa</taxon>
        <taxon>Arthropoda</taxon>
        <taxon>Crustacea</taxon>
        <taxon>Multicrustacea</taxon>
        <taxon>Malacostraca</taxon>
        <taxon>Eumalacostraca</taxon>
        <taxon>Peracarida</taxon>
        <taxon>Amphipoda</taxon>
        <taxon>Senticaudata</taxon>
        <taxon>Talitrida</taxon>
        <taxon>Talitroidea</taxon>
        <taxon>Hyalellidae</taxon>
        <taxon>Hyalella</taxon>
    </lineage>
</organism>
<accession>A0A8B7P9V6</accession>
<dbReference type="GO" id="GO:0044715">
    <property type="term" value="F:8-oxo-dGDP phosphatase activity"/>
    <property type="evidence" value="ECO:0007669"/>
    <property type="project" value="UniProtKB-ARBA"/>
</dbReference>
<dbReference type="SUPFAM" id="SSF55811">
    <property type="entry name" value="Nudix"/>
    <property type="match status" value="1"/>
</dbReference>
<dbReference type="KEGG" id="hazt:108678864"/>
<name>A0A8B7P9V6_HYAAZ</name>
<dbReference type="InterPro" id="IPR000086">
    <property type="entry name" value="NUDIX_hydrolase_dom"/>
</dbReference>
<keyword evidence="2" id="KW-1185">Reference proteome</keyword>
<evidence type="ECO:0000259" key="1">
    <source>
        <dbReference type="PROSITE" id="PS51462"/>
    </source>
</evidence>
<dbReference type="Pfam" id="PF00293">
    <property type="entry name" value="NUDIX"/>
    <property type="match status" value="1"/>
</dbReference>
<reference evidence="3" key="1">
    <citation type="submission" date="2025-08" db="UniProtKB">
        <authorList>
            <consortium name="RefSeq"/>
        </authorList>
    </citation>
    <scope>IDENTIFICATION</scope>
</reference>
<dbReference type="CDD" id="cd03676">
    <property type="entry name" value="NUDIX_Tnr3_like"/>
    <property type="match status" value="1"/>
</dbReference>
<dbReference type="RefSeq" id="XP_018022848.1">
    <property type="nucleotide sequence ID" value="XM_018167359.2"/>
</dbReference>
<evidence type="ECO:0000313" key="2">
    <source>
        <dbReference type="Proteomes" id="UP000694843"/>
    </source>
</evidence>
<proteinExistence type="predicted"/>
<dbReference type="Pfam" id="PF15916">
    <property type="entry name" value="DUF4743"/>
    <property type="match status" value="1"/>
</dbReference>
<dbReference type="Proteomes" id="UP000694843">
    <property type="component" value="Unplaced"/>
</dbReference>
<evidence type="ECO:0000313" key="3">
    <source>
        <dbReference type="RefSeq" id="XP_018022848.1"/>
    </source>
</evidence>
<dbReference type="OrthoDB" id="10261522at2759"/>
<gene>
    <name evidence="3" type="primary">LOC108678864</name>
</gene>
<dbReference type="PANTHER" id="PTHR13622:SF8">
    <property type="entry name" value="THIAMIN PYROPHOSPHOKINASE 1"/>
    <property type="match status" value="1"/>
</dbReference>